<feature type="compositionally biased region" description="Basic residues" evidence="1">
    <location>
        <begin position="64"/>
        <end position="74"/>
    </location>
</feature>
<protein>
    <submittedName>
        <fullName evidence="3">Uncharacterized protein</fullName>
    </submittedName>
</protein>
<feature type="chain" id="PRO_5019554021" evidence="2">
    <location>
        <begin position="21"/>
        <end position="356"/>
    </location>
</feature>
<dbReference type="AlphaFoldDB" id="A0A448XHK3"/>
<dbReference type="EMBL" id="CAAALY010253572">
    <property type="protein sequence ID" value="VEL36926.1"/>
    <property type="molecule type" value="Genomic_DNA"/>
</dbReference>
<feature type="region of interest" description="Disordered" evidence="1">
    <location>
        <begin position="281"/>
        <end position="308"/>
    </location>
</feature>
<evidence type="ECO:0000313" key="4">
    <source>
        <dbReference type="Proteomes" id="UP000784294"/>
    </source>
</evidence>
<keyword evidence="4" id="KW-1185">Reference proteome</keyword>
<feature type="compositionally biased region" description="Low complexity" evidence="1">
    <location>
        <begin position="281"/>
        <end position="307"/>
    </location>
</feature>
<dbReference type="Proteomes" id="UP000784294">
    <property type="component" value="Unassembled WGS sequence"/>
</dbReference>
<sequence>MHYLFLHPLIGATLKFFLFAHVYHHSGTGRLSGANSHDPHYSHLSCRPEAHYLANNLEEPTASHHSHNPHHPHHMGQQLQHSLSTATHWNPHLATPHTSTGGPSAALALCGALGLHQAHSGSTGDGNLGATAGGCGAGGLGGASAGGTNGASGGGSIGVGCTPVSNLPPQVDSGLTANPIWGNWVPGRGTSNSGSAFIGEQHQFPTQLLQNQHNGLGGGCPRRVGNGAVAAFGSDGSSSTAGGVWAGGSADSTCVGGAGHLGGALGAAMVAMAAATLHSGSSLSSQGGTGSGTSASTPAGASSASHSMPSWTTLDSTVLVQPPIATWSEHQGDLVERVLCHSIHDFQYLAIGWVHS</sequence>
<feature type="signal peptide" evidence="2">
    <location>
        <begin position="1"/>
        <end position="20"/>
    </location>
</feature>
<name>A0A448XHK3_9PLAT</name>
<comment type="caution">
    <text evidence="3">The sequence shown here is derived from an EMBL/GenBank/DDBJ whole genome shotgun (WGS) entry which is preliminary data.</text>
</comment>
<proteinExistence type="predicted"/>
<reference evidence="3" key="1">
    <citation type="submission" date="2018-11" db="EMBL/GenBank/DDBJ databases">
        <authorList>
            <consortium name="Pathogen Informatics"/>
        </authorList>
    </citation>
    <scope>NUCLEOTIDE SEQUENCE</scope>
</reference>
<evidence type="ECO:0000256" key="2">
    <source>
        <dbReference type="SAM" id="SignalP"/>
    </source>
</evidence>
<evidence type="ECO:0000313" key="3">
    <source>
        <dbReference type="EMBL" id="VEL36926.1"/>
    </source>
</evidence>
<keyword evidence="2" id="KW-0732">Signal</keyword>
<organism evidence="3 4">
    <name type="scientific">Protopolystoma xenopodis</name>
    <dbReference type="NCBI Taxonomy" id="117903"/>
    <lineage>
        <taxon>Eukaryota</taxon>
        <taxon>Metazoa</taxon>
        <taxon>Spiralia</taxon>
        <taxon>Lophotrochozoa</taxon>
        <taxon>Platyhelminthes</taxon>
        <taxon>Monogenea</taxon>
        <taxon>Polyopisthocotylea</taxon>
        <taxon>Polystomatidea</taxon>
        <taxon>Polystomatidae</taxon>
        <taxon>Protopolystoma</taxon>
    </lineage>
</organism>
<evidence type="ECO:0000256" key="1">
    <source>
        <dbReference type="SAM" id="MobiDB-lite"/>
    </source>
</evidence>
<accession>A0A448XHK3</accession>
<feature type="region of interest" description="Disordered" evidence="1">
    <location>
        <begin position="60"/>
        <end position="82"/>
    </location>
</feature>
<gene>
    <name evidence="3" type="ORF">PXEA_LOCUS30366</name>
</gene>